<gene>
    <name evidence="2" type="ORF">D1868_10670</name>
</gene>
<sequence>MQMLRGSKLTLLLGTLITSAAPYFLPLALPGLVMIAASRKAFNPNLKDSIYTPSFQRLTAWFLLVLALLEGITGFGAGPQTSTLVSDLTFGLLNRGNSLQFHILLIGPLTFFFILHSASGLGSMLLRRGVKNVLIFELVIPAIMITLYALAIYMYALLL</sequence>
<dbReference type="Proteomes" id="UP000423396">
    <property type="component" value="Chromosome"/>
</dbReference>
<evidence type="ECO:0000313" key="3">
    <source>
        <dbReference type="Proteomes" id="UP000423396"/>
    </source>
</evidence>
<dbReference type="EMBL" id="CP045483">
    <property type="protein sequence ID" value="QGR20576.1"/>
    <property type="molecule type" value="Genomic_DNA"/>
</dbReference>
<accession>A0A650CRY6</accession>
<evidence type="ECO:0000256" key="1">
    <source>
        <dbReference type="SAM" id="Phobius"/>
    </source>
</evidence>
<reference evidence="2 3" key="1">
    <citation type="submission" date="2019-10" db="EMBL/GenBank/DDBJ databases">
        <title>Genome Sequences from Six Type Strain Members of the Archaeal Family Sulfolobaceae: Acidianus ambivalens, Acidianus infernus, Metallosphaera prunae, Stygiolobus azoricus, Sulfolobus metallicus, and Sulfurisphaera ohwakuensis.</title>
        <authorList>
            <person name="Counts J.A."/>
            <person name="Kelly R.M."/>
        </authorList>
    </citation>
    <scope>NUCLEOTIDE SEQUENCE [LARGE SCALE GENOMIC DNA]</scope>
    <source>
        <strain evidence="2 3">FC6</strain>
    </source>
</reference>
<dbReference type="OrthoDB" id="28889at2157"/>
<dbReference type="AlphaFoldDB" id="A0A650CRY6"/>
<feature type="transmembrane region" description="Helical" evidence="1">
    <location>
        <begin position="99"/>
        <end position="121"/>
    </location>
</feature>
<feature type="transmembrane region" description="Helical" evidence="1">
    <location>
        <begin position="58"/>
        <end position="79"/>
    </location>
</feature>
<name>A0A650CRY6_9CREN</name>
<dbReference type="KEGG" id="sazo:D1868_10670"/>
<keyword evidence="1" id="KW-0472">Membrane</keyword>
<evidence type="ECO:0000313" key="2">
    <source>
        <dbReference type="EMBL" id="QGR20576.1"/>
    </source>
</evidence>
<keyword evidence="1" id="KW-0812">Transmembrane</keyword>
<proteinExistence type="predicted"/>
<keyword evidence="1" id="KW-1133">Transmembrane helix</keyword>
<keyword evidence="3" id="KW-1185">Reference proteome</keyword>
<protein>
    <submittedName>
        <fullName evidence="2">Uncharacterized protein</fullName>
    </submittedName>
</protein>
<feature type="transmembrane region" description="Helical" evidence="1">
    <location>
        <begin position="12"/>
        <end position="37"/>
    </location>
</feature>
<feature type="transmembrane region" description="Helical" evidence="1">
    <location>
        <begin position="133"/>
        <end position="156"/>
    </location>
</feature>
<organism evidence="2 3">
    <name type="scientific">Stygiolobus azoricus</name>
    <dbReference type="NCBI Taxonomy" id="41675"/>
    <lineage>
        <taxon>Archaea</taxon>
        <taxon>Thermoproteota</taxon>
        <taxon>Thermoprotei</taxon>
        <taxon>Sulfolobales</taxon>
        <taxon>Sulfolobaceae</taxon>
        <taxon>Stygiolobus</taxon>
    </lineage>
</organism>